<protein>
    <submittedName>
        <fullName evidence="1">Uncharacterized protein</fullName>
    </submittedName>
</protein>
<dbReference type="EMBL" id="SNRW01001793">
    <property type="protein sequence ID" value="KAA6395002.1"/>
    <property type="molecule type" value="Genomic_DNA"/>
</dbReference>
<reference evidence="1 2" key="1">
    <citation type="submission" date="2019-03" db="EMBL/GenBank/DDBJ databases">
        <title>Single cell metagenomics reveals metabolic interactions within the superorganism composed of flagellate Streblomastix strix and complex community of Bacteroidetes bacteria on its surface.</title>
        <authorList>
            <person name="Treitli S.C."/>
            <person name="Kolisko M."/>
            <person name="Husnik F."/>
            <person name="Keeling P."/>
            <person name="Hampl V."/>
        </authorList>
    </citation>
    <scope>NUCLEOTIDE SEQUENCE [LARGE SCALE GENOMIC DNA]</scope>
    <source>
        <strain evidence="1">ST1C</strain>
    </source>
</reference>
<sequence length="85" mass="10162">MPGTREERHIKMAGRKRDFANEDYEDSFGFDISYLGMQQRDPKDPPEIATDLPLHKKFFDDFNDMDFDPDWNGEPIREKEHATRR</sequence>
<organism evidence="1 2">
    <name type="scientific">Streblomastix strix</name>
    <dbReference type="NCBI Taxonomy" id="222440"/>
    <lineage>
        <taxon>Eukaryota</taxon>
        <taxon>Metamonada</taxon>
        <taxon>Preaxostyla</taxon>
        <taxon>Oxymonadida</taxon>
        <taxon>Streblomastigidae</taxon>
        <taxon>Streblomastix</taxon>
    </lineage>
</organism>
<dbReference type="AlphaFoldDB" id="A0A5J4WKD8"/>
<evidence type="ECO:0000313" key="1">
    <source>
        <dbReference type="EMBL" id="KAA6395002.1"/>
    </source>
</evidence>
<comment type="caution">
    <text evidence="1">The sequence shown here is derived from an EMBL/GenBank/DDBJ whole genome shotgun (WGS) entry which is preliminary data.</text>
</comment>
<name>A0A5J4WKD8_9EUKA</name>
<gene>
    <name evidence="1" type="ORF">EZS28_009469</name>
</gene>
<evidence type="ECO:0000313" key="2">
    <source>
        <dbReference type="Proteomes" id="UP000324800"/>
    </source>
</evidence>
<proteinExistence type="predicted"/>
<dbReference type="Proteomes" id="UP000324800">
    <property type="component" value="Unassembled WGS sequence"/>
</dbReference>
<accession>A0A5J4WKD8</accession>